<keyword evidence="3" id="KW-0813">Transport</keyword>
<dbReference type="InterPro" id="IPR003593">
    <property type="entry name" value="AAA+_ATPase"/>
</dbReference>
<name>A0A3D8SBF8_9EURO</name>
<dbReference type="InterPro" id="IPR017871">
    <property type="entry name" value="ABC_transporter-like_CS"/>
</dbReference>
<dbReference type="GO" id="GO:0140359">
    <property type="term" value="F:ABC-type transporter activity"/>
    <property type="evidence" value="ECO:0007669"/>
    <property type="project" value="InterPro"/>
</dbReference>
<dbReference type="CDD" id="cd03250">
    <property type="entry name" value="ABCC_MRP_domain1"/>
    <property type="match status" value="1"/>
</dbReference>
<comment type="similarity">
    <text evidence="2">Belongs to the ABC transporter superfamily. ABCC family. Conjugate transporter (TC 3.A.1.208) subfamily.</text>
</comment>
<dbReference type="Gene3D" id="3.40.50.300">
    <property type="entry name" value="P-loop containing nucleotide triphosphate hydrolases"/>
    <property type="match status" value="2"/>
</dbReference>
<dbReference type="PANTHER" id="PTHR24223:SF354">
    <property type="entry name" value="BILE ACID TRANSPORTER, PUTATIVE (EUROFUNG)-RELATED"/>
    <property type="match status" value="1"/>
</dbReference>
<dbReference type="GO" id="GO:0016020">
    <property type="term" value="C:membrane"/>
    <property type="evidence" value="ECO:0007669"/>
    <property type="project" value="UniProtKB-SubCell"/>
</dbReference>
<evidence type="ECO:0000256" key="4">
    <source>
        <dbReference type="ARBA" id="ARBA00022692"/>
    </source>
</evidence>
<dbReference type="GO" id="GO:0005524">
    <property type="term" value="F:ATP binding"/>
    <property type="evidence" value="ECO:0007669"/>
    <property type="project" value="UniProtKB-KW"/>
</dbReference>
<dbReference type="InterPro" id="IPR011527">
    <property type="entry name" value="ABC1_TM_dom"/>
</dbReference>
<keyword evidence="16" id="KW-1185">Reference proteome</keyword>
<dbReference type="FunFam" id="3.40.50.300:FF:000825">
    <property type="entry name" value="ABC bile acid transporter"/>
    <property type="match status" value="1"/>
</dbReference>
<dbReference type="CDD" id="cd18596">
    <property type="entry name" value="ABC_6TM_VMR1_D1_like"/>
    <property type="match status" value="1"/>
</dbReference>
<feature type="transmembrane region" description="Helical" evidence="12">
    <location>
        <begin position="298"/>
        <end position="319"/>
    </location>
</feature>
<evidence type="ECO:0000256" key="2">
    <source>
        <dbReference type="ARBA" id="ARBA00009726"/>
    </source>
</evidence>
<feature type="transmembrane region" description="Helical" evidence="12">
    <location>
        <begin position="902"/>
        <end position="923"/>
    </location>
</feature>
<organism evidence="15 16">
    <name type="scientific">Aspergillus mulundensis</name>
    <dbReference type="NCBI Taxonomy" id="1810919"/>
    <lineage>
        <taxon>Eukaryota</taxon>
        <taxon>Fungi</taxon>
        <taxon>Dikarya</taxon>
        <taxon>Ascomycota</taxon>
        <taxon>Pezizomycotina</taxon>
        <taxon>Eurotiomycetes</taxon>
        <taxon>Eurotiomycetidae</taxon>
        <taxon>Eurotiales</taxon>
        <taxon>Aspergillaceae</taxon>
        <taxon>Aspergillus</taxon>
        <taxon>Aspergillus subgen. Nidulantes</taxon>
    </lineage>
</organism>
<feature type="transmembrane region" description="Helical" evidence="12">
    <location>
        <begin position="150"/>
        <end position="171"/>
    </location>
</feature>
<evidence type="ECO:0000256" key="10">
    <source>
        <dbReference type="ARBA" id="ARBA00023180"/>
    </source>
</evidence>
<feature type="transmembrane region" description="Helical" evidence="12">
    <location>
        <begin position="1152"/>
        <end position="1173"/>
    </location>
</feature>
<dbReference type="GO" id="GO:0005737">
    <property type="term" value="C:cytoplasm"/>
    <property type="evidence" value="ECO:0007669"/>
    <property type="project" value="UniProtKB-ARBA"/>
</dbReference>
<evidence type="ECO:0000313" key="16">
    <source>
        <dbReference type="Proteomes" id="UP000256690"/>
    </source>
</evidence>
<dbReference type="FunFam" id="1.20.1560.10:FF:000013">
    <property type="entry name" value="ABC transporter C family member 2"/>
    <property type="match status" value="1"/>
</dbReference>
<feature type="domain" description="ABC transporter" evidence="13">
    <location>
        <begin position="595"/>
        <end position="847"/>
    </location>
</feature>
<dbReference type="Proteomes" id="UP000256690">
    <property type="component" value="Unassembled WGS sequence"/>
</dbReference>
<feature type="transmembrane region" description="Helical" evidence="12">
    <location>
        <begin position="117"/>
        <end position="138"/>
    </location>
</feature>
<feature type="transmembrane region" description="Helical" evidence="12">
    <location>
        <begin position="424"/>
        <end position="441"/>
    </location>
</feature>
<dbReference type="InterPro" id="IPR027417">
    <property type="entry name" value="P-loop_NTPase"/>
</dbReference>
<keyword evidence="10" id="KW-0325">Glycoprotein</keyword>
<feature type="transmembrane region" description="Helical" evidence="12">
    <location>
        <begin position="62"/>
        <end position="82"/>
    </location>
</feature>
<feature type="transmembrane region" description="Helical" evidence="12">
    <location>
        <begin position="88"/>
        <end position="105"/>
    </location>
</feature>
<evidence type="ECO:0000256" key="5">
    <source>
        <dbReference type="ARBA" id="ARBA00022737"/>
    </source>
</evidence>
<comment type="caution">
    <text evidence="15">The sequence shown here is derived from an EMBL/GenBank/DDBJ whole genome shotgun (WGS) entry which is preliminary data.</text>
</comment>
<evidence type="ECO:0000313" key="15">
    <source>
        <dbReference type="EMBL" id="RDW83603.1"/>
    </source>
</evidence>
<dbReference type="SUPFAM" id="SSF52540">
    <property type="entry name" value="P-loop containing nucleoside triphosphate hydrolases"/>
    <property type="match status" value="2"/>
</dbReference>
<evidence type="ECO:0000256" key="9">
    <source>
        <dbReference type="ARBA" id="ARBA00023136"/>
    </source>
</evidence>
<dbReference type="SUPFAM" id="SSF90123">
    <property type="entry name" value="ABC transporter transmembrane region"/>
    <property type="match status" value="2"/>
</dbReference>
<dbReference type="EMBL" id="PVWQ01000004">
    <property type="protein sequence ID" value="RDW83603.1"/>
    <property type="molecule type" value="Genomic_DNA"/>
</dbReference>
<dbReference type="CDD" id="cd03244">
    <property type="entry name" value="ABCC_MRP_domain2"/>
    <property type="match status" value="1"/>
</dbReference>
<dbReference type="InterPro" id="IPR036640">
    <property type="entry name" value="ABC1_TM_sf"/>
</dbReference>
<keyword evidence="7" id="KW-0067">ATP-binding</keyword>
<evidence type="ECO:0000256" key="7">
    <source>
        <dbReference type="ARBA" id="ARBA00022840"/>
    </source>
</evidence>
<feature type="region of interest" description="Disordered" evidence="11">
    <location>
        <begin position="352"/>
        <end position="377"/>
    </location>
</feature>
<evidence type="ECO:0000259" key="14">
    <source>
        <dbReference type="PROSITE" id="PS50929"/>
    </source>
</evidence>
<evidence type="ECO:0000259" key="13">
    <source>
        <dbReference type="PROSITE" id="PS50893"/>
    </source>
</evidence>
<dbReference type="Pfam" id="PF00005">
    <property type="entry name" value="ABC_tran"/>
    <property type="match status" value="2"/>
</dbReference>
<keyword evidence="5" id="KW-0677">Repeat</keyword>
<sequence length="1506" mass="165043">MSSPLSLGASAASCAVAVLLSIPHGHTLITRFRCDKSYTLTDTDSDDVITTGKYPRSLAQRVCLVAVGVVAVTTALCSLMSRTITIPQVLQCISWVVILFQNLVILRSRNPMDRYNLGWYTALATLVTAISVSLPYALALYNGEHLPTPGAHHAATIVQLLVAVILFLVNLSLPRGPTIYRDGRPIDAQDSVSFLNRYTFFWAYRTMSLAMKKGKLDPEDLPLVPEEARAQTLTDRFLSADPTSVRWRKWMKLYWRPAVLQVTIQLTAAVVGFLPNILLLTILRLFEDRDAGADNQLQLWLTALGLGSAMIANSWLIALRDFIADLKISLPINQQLIAVVSKKSLGLKDVAVPARDNSSDDSEDEEDDGDEKPPQSKHSILNLLGVDVEKVSGFIAYSHLLLDCVVDSILTSAFLVYLMGWKATAAGCIIPVLLVPFYYSITKRYSEKEQALMERRDEKSASLTEMIHGIRQIKFSALEAEWFNKIQKLRGKELREQKAVFWMNIVLNGMYTLVPIFMSCFSIAAYVYLNGSISPSTAFTALSLFDTLRNTICILPEVVTELLDAKVSLGRIARFLGLEDHADGRVADYGDGNGMTFDNATIAWPSNRENTKDEVEGAETFLLKELNLSFPSQALSIISGRSGAGKSLLLQALIGEADVVKGNVVVPLPKADAGPSSTDDWLVRGSVAYVSQDPWIENATIRDSILFGLQFNPARYEEVLHACALRPDLNIFPDGDKTDIGANGINLSGGQKWRLALARALYSRASILVLDDIFSAVDAHVGQHLYENALTGSLAEGRTRVLATHHVRLCLQSAAYVVKLDNGRVVHARHQDTSEEVAPETTDSSQAPSRAGSPDPIKPIRRESVSVSATKKFYEEEKRETGVIKAKVYNAYIDASGGYSPWLVTAAFLIILLLLNLAIPYWVSIWTRSYETDRDKGDTLFAQSGDMIDLSPIAVSSPILDTRLIFYGSIYIGISLGAWILEVIRIGIILHSSLKASKTMFEQFTTTILHAPMRFLDTTPVGQILNRFTSDFGTLDSDIALDLAYLLHDVTTVLAVIVAATVTSPLIVGLGILSLGASWIIGYIYVTGAREAKRLQSIAKSPIFDLVGSLLTGLPTIRAFGREQAYLKRMYDLIDTYCQALWHRKLFASWRAIWLSAVGAVFVAAVTMTFVSIRTLDAPLAGFALSFALDMSSNITWLLSQYASLEIDSNAAERIVEYTQLEQEPQSGTDVPAGWPNRGEVEVTDLTVAYSPDLPPVLKNLNFVIPAGQRVGVVGRTGAGKSSFAMTLLRCLDVRTGSIHIDGVDIAGIRLRDLRERVGLISQDPVVFAGSVRQVLDPFNQHDDRELLVALEKVGLSSPAQPFLIEDTDTDTTPSTLSLTTPIASSGKNLSQGQRQLLCLARALVSRPKTLIMDEATASIDMESDQRIQRALREEVSAWGCTLIVIAHRLSTIADFDCVVVLERGEVVEMGAPRDLMGIVDGVFRGMVMGSGERGVVEGVFFGDGK</sequence>
<evidence type="ECO:0000256" key="3">
    <source>
        <dbReference type="ARBA" id="ARBA00022448"/>
    </source>
</evidence>
<dbReference type="SMART" id="SM00382">
    <property type="entry name" value="AAA"/>
    <property type="match status" value="2"/>
</dbReference>
<dbReference type="OrthoDB" id="6500128at2759"/>
<keyword evidence="4 12" id="KW-0812">Transmembrane</keyword>
<feature type="region of interest" description="Disordered" evidence="11">
    <location>
        <begin position="829"/>
        <end position="859"/>
    </location>
</feature>
<protein>
    <submittedName>
        <fullName evidence="15">Putative ABC bile acid transporter</fullName>
    </submittedName>
</protein>
<reference evidence="15 16" key="1">
    <citation type="journal article" date="2018" name="IMA Fungus">
        <title>IMA Genome-F 9: Draft genome sequence of Annulohypoxylon stygium, Aspergillus mulundensis, Berkeleyomyces basicola (syn. Thielaviopsis basicola), Ceratocystis smalleyi, two Cercospora beticola strains, Coleophoma cylindrospora, Fusarium fracticaudum, Phialophora cf. hyalina, and Morchella septimelata.</title>
        <authorList>
            <person name="Wingfield B.D."/>
            <person name="Bills G.F."/>
            <person name="Dong Y."/>
            <person name="Huang W."/>
            <person name="Nel W.J."/>
            <person name="Swalarsk-Parry B.S."/>
            <person name="Vaghefi N."/>
            <person name="Wilken P.M."/>
            <person name="An Z."/>
            <person name="de Beer Z.W."/>
            <person name="De Vos L."/>
            <person name="Chen L."/>
            <person name="Duong T.A."/>
            <person name="Gao Y."/>
            <person name="Hammerbacher A."/>
            <person name="Kikkert J.R."/>
            <person name="Li Y."/>
            <person name="Li H."/>
            <person name="Li K."/>
            <person name="Li Q."/>
            <person name="Liu X."/>
            <person name="Ma X."/>
            <person name="Naidoo K."/>
            <person name="Pethybridge S.J."/>
            <person name="Sun J."/>
            <person name="Steenkamp E.T."/>
            <person name="van der Nest M.A."/>
            <person name="van Wyk S."/>
            <person name="Wingfield M.J."/>
            <person name="Xiong C."/>
            <person name="Yue Q."/>
            <person name="Zhang X."/>
        </authorList>
    </citation>
    <scope>NUCLEOTIDE SEQUENCE [LARGE SCALE GENOMIC DNA]</scope>
    <source>
        <strain evidence="15 16">DSM 5745</strain>
    </source>
</reference>
<feature type="transmembrane region" description="Helical" evidence="12">
    <location>
        <begin position="6"/>
        <end position="23"/>
    </location>
</feature>
<gene>
    <name evidence="15" type="ORF">DSM5745_03929</name>
</gene>
<dbReference type="PROSITE" id="PS50929">
    <property type="entry name" value="ABC_TM1F"/>
    <property type="match status" value="2"/>
</dbReference>
<dbReference type="InterPro" id="IPR003439">
    <property type="entry name" value="ABC_transporter-like_ATP-bd"/>
</dbReference>
<feature type="domain" description="ABC transporter" evidence="13">
    <location>
        <begin position="1241"/>
        <end position="1489"/>
    </location>
</feature>
<keyword evidence="6" id="KW-0547">Nucleotide-binding</keyword>
<feature type="transmembrane region" description="Helical" evidence="12">
    <location>
        <begin position="964"/>
        <end position="990"/>
    </location>
</feature>
<dbReference type="GeneID" id="38114299"/>
<feature type="transmembrane region" description="Helical" evidence="12">
    <location>
        <begin position="1053"/>
        <end position="1086"/>
    </location>
</feature>
<dbReference type="FunFam" id="3.40.50.300:FF:000610">
    <property type="entry name" value="Multidrug resistance-associated ABC transporter"/>
    <property type="match status" value="1"/>
</dbReference>
<feature type="compositionally biased region" description="Acidic residues" evidence="11">
    <location>
        <begin position="359"/>
        <end position="370"/>
    </location>
</feature>
<evidence type="ECO:0000256" key="6">
    <source>
        <dbReference type="ARBA" id="ARBA00022741"/>
    </source>
</evidence>
<dbReference type="PANTHER" id="PTHR24223">
    <property type="entry name" value="ATP-BINDING CASSETTE SUB-FAMILY C"/>
    <property type="match status" value="1"/>
</dbReference>
<dbReference type="InterPro" id="IPR050173">
    <property type="entry name" value="ABC_transporter_C-like"/>
</dbReference>
<feature type="transmembrane region" description="Helical" evidence="12">
    <location>
        <begin position="258"/>
        <end position="286"/>
    </location>
</feature>
<keyword evidence="9 12" id="KW-0472">Membrane</keyword>
<dbReference type="Gene3D" id="1.20.1560.10">
    <property type="entry name" value="ABC transporter type 1, transmembrane domain"/>
    <property type="match status" value="2"/>
</dbReference>
<dbReference type="PROSITE" id="PS00211">
    <property type="entry name" value="ABC_TRANSPORTER_1"/>
    <property type="match status" value="1"/>
</dbReference>
<comment type="subcellular location">
    <subcellularLocation>
        <location evidence="1">Membrane</location>
        <topology evidence="1">Multi-pass membrane protein</topology>
    </subcellularLocation>
</comment>
<dbReference type="PROSITE" id="PS50893">
    <property type="entry name" value="ABC_TRANSPORTER_2"/>
    <property type="match status" value="2"/>
</dbReference>
<accession>A0A3D8SBF8</accession>
<evidence type="ECO:0000256" key="1">
    <source>
        <dbReference type="ARBA" id="ARBA00004141"/>
    </source>
</evidence>
<feature type="domain" description="ABC transmembrane type-1" evidence="14">
    <location>
        <begin position="903"/>
        <end position="1206"/>
    </location>
</feature>
<evidence type="ECO:0000256" key="11">
    <source>
        <dbReference type="SAM" id="MobiDB-lite"/>
    </source>
</evidence>
<feature type="transmembrane region" description="Helical" evidence="12">
    <location>
        <begin position="499"/>
        <end position="529"/>
    </location>
</feature>
<dbReference type="GO" id="GO:0016887">
    <property type="term" value="F:ATP hydrolysis activity"/>
    <property type="evidence" value="ECO:0007669"/>
    <property type="project" value="InterPro"/>
</dbReference>
<feature type="domain" description="ABC transmembrane type-1" evidence="14">
    <location>
        <begin position="379"/>
        <end position="564"/>
    </location>
</feature>
<dbReference type="Pfam" id="PF00664">
    <property type="entry name" value="ABC_membrane"/>
    <property type="match status" value="2"/>
</dbReference>
<dbReference type="RefSeq" id="XP_026604941.1">
    <property type="nucleotide sequence ID" value="XM_026745945.1"/>
</dbReference>
<evidence type="ECO:0000256" key="8">
    <source>
        <dbReference type="ARBA" id="ARBA00022989"/>
    </source>
</evidence>
<keyword evidence="8 12" id="KW-1133">Transmembrane helix</keyword>
<evidence type="ECO:0000256" key="12">
    <source>
        <dbReference type="SAM" id="Phobius"/>
    </source>
</evidence>
<dbReference type="CDD" id="cd18604">
    <property type="entry name" value="ABC_6TM_VMR1_D2_like"/>
    <property type="match status" value="1"/>
</dbReference>
<proteinExistence type="inferred from homology"/>
<dbReference type="STRING" id="1810919.A0A3D8SBF8"/>